<evidence type="ECO:0000256" key="3">
    <source>
        <dbReference type="PIRNR" id="PIRNR036492"/>
    </source>
</evidence>
<organism evidence="7 8">
    <name type="scientific">Neobacillus kokaensis</name>
    <dbReference type="NCBI Taxonomy" id="2759023"/>
    <lineage>
        <taxon>Bacteria</taxon>
        <taxon>Bacillati</taxon>
        <taxon>Bacillota</taxon>
        <taxon>Bacilli</taxon>
        <taxon>Bacillales</taxon>
        <taxon>Bacillaceae</taxon>
        <taxon>Neobacillus</taxon>
    </lineage>
</organism>
<dbReference type="InterPro" id="IPR016163">
    <property type="entry name" value="Ald_DH_C"/>
</dbReference>
<evidence type="ECO:0000256" key="1">
    <source>
        <dbReference type="ARBA" id="ARBA00009986"/>
    </source>
</evidence>
<dbReference type="Proteomes" id="UP000637074">
    <property type="component" value="Unassembled WGS sequence"/>
</dbReference>
<evidence type="ECO:0000256" key="2">
    <source>
        <dbReference type="ARBA" id="ARBA00023002"/>
    </source>
</evidence>
<comment type="similarity">
    <text evidence="1 3 5">Belongs to the aldehyde dehydrogenase family.</text>
</comment>
<dbReference type="CDD" id="cd07103">
    <property type="entry name" value="ALDH_F5_SSADH_GabD"/>
    <property type="match status" value="1"/>
</dbReference>
<dbReference type="PIRSF" id="PIRSF036492">
    <property type="entry name" value="ALDH"/>
    <property type="match status" value="1"/>
</dbReference>
<name>A0ABQ3N1K0_9BACI</name>
<evidence type="ECO:0000313" key="7">
    <source>
        <dbReference type="EMBL" id="GHH97740.1"/>
    </source>
</evidence>
<dbReference type="InterPro" id="IPR016162">
    <property type="entry name" value="Ald_DH_N"/>
</dbReference>
<dbReference type="Gene3D" id="3.40.309.10">
    <property type="entry name" value="Aldehyde Dehydrogenase, Chain A, domain 2"/>
    <property type="match status" value="1"/>
</dbReference>
<dbReference type="InterPro" id="IPR010102">
    <property type="entry name" value="Succ_semiAld_DH"/>
</dbReference>
<dbReference type="PANTHER" id="PTHR43353">
    <property type="entry name" value="SUCCINATE-SEMIALDEHYDE DEHYDROGENASE, MITOCHONDRIAL"/>
    <property type="match status" value="1"/>
</dbReference>
<dbReference type="PROSITE" id="PS00687">
    <property type="entry name" value="ALDEHYDE_DEHYDR_GLU"/>
    <property type="match status" value="1"/>
</dbReference>
<dbReference type="Gene3D" id="3.40.605.10">
    <property type="entry name" value="Aldehyde Dehydrogenase, Chain A, domain 1"/>
    <property type="match status" value="1"/>
</dbReference>
<dbReference type="InterPro" id="IPR012394">
    <property type="entry name" value="Aldehyde_DH_NAD(P)"/>
</dbReference>
<gene>
    <name evidence="7" type="ORF">AM1BK_12830</name>
</gene>
<dbReference type="InterPro" id="IPR016160">
    <property type="entry name" value="Ald_DH_CS_CYS"/>
</dbReference>
<sequence length="484" mass="52699">MGVVNQGYQIYPMYIDGKWVGNDYEIFTEVINPATKEVVGAIPTGGALEAEQAVDAAHRAFKTWSKKTAEERSRLLMKWHQLIDENKHEIARIMTIEQGKPLKEALGEVLYANGFISWYAEEAKRVYGETIPASHPNKRILVRKEPVGVVAAITPWNFPAAMITRKVGPALAAGCTCVVKPANQTPLTALKMAELAHEAGIPSGVINIITGKSSEIGDVWLNDPRVTKITFTGSTEVGKTLMRGAAENVKKVSLELGGNAPFIVMDDANLAKAAAGLVQSKFRNAGQTCICTNRVYVQESVADEFIKLFKAELEKLKVGNGLDEGVDIGPLIDKSAYKKVEALVNDAVKHGGKVAYTGSKPEEANGFFYAPTILTEINDEMECMKDEIFGPLAPISTFKSEEEVIGRANNSRFGLAAYVYTENLSRSFRITEQLEYGIVGLNDALPSVVQAPFGGYKESGLGREGGHFGIEEFLEVKYISIGLD</sequence>
<evidence type="ECO:0000256" key="4">
    <source>
        <dbReference type="PROSITE-ProRule" id="PRU10007"/>
    </source>
</evidence>
<comment type="caution">
    <text evidence="7">The sequence shown here is derived from an EMBL/GenBank/DDBJ whole genome shotgun (WGS) entry which is preliminary data.</text>
</comment>
<dbReference type="InterPro" id="IPR016161">
    <property type="entry name" value="Ald_DH/histidinol_DH"/>
</dbReference>
<proteinExistence type="inferred from homology"/>
<accession>A0ABQ3N1K0</accession>
<dbReference type="EMBL" id="BNDS01000003">
    <property type="protein sequence ID" value="GHH97740.1"/>
    <property type="molecule type" value="Genomic_DNA"/>
</dbReference>
<evidence type="ECO:0000256" key="5">
    <source>
        <dbReference type="RuleBase" id="RU003345"/>
    </source>
</evidence>
<protein>
    <recommendedName>
        <fullName evidence="3">Aldehyde dehydrogenase</fullName>
    </recommendedName>
</protein>
<keyword evidence="8" id="KW-1185">Reference proteome</keyword>
<keyword evidence="2 3" id="KW-0560">Oxidoreductase</keyword>
<evidence type="ECO:0000259" key="6">
    <source>
        <dbReference type="Pfam" id="PF00171"/>
    </source>
</evidence>
<feature type="active site" evidence="4">
    <location>
        <position position="255"/>
    </location>
</feature>
<dbReference type="PANTHER" id="PTHR43353:SF5">
    <property type="entry name" value="SUCCINATE-SEMIALDEHYDE DEHYDROGENASE, MITOCHONDRIAL"/>
    <property type="match status" value="1"/>
</dbReference>
<dbReference type="InterPro" id="IPR050740">
    <property type="entry name" value="Aldehyde_DH_Superfamily"/>
</dbReference>
<reference evidence="7 8" key="1">
    <citation type="journal article" date="2022" name="Int. J. Syst. Evol. Microbiol.">
        <title>Neobacillus kokaensis sp. nov., isolated from soil.</title>
        <authorList>
            <person name="Yuki K."/>
            <person name="Matsubara H."/>
            <person name="Yamaguchi S."/>
        </authorList>
    </citation>
    <scope>NUCLEOTIDE SEQUENCE [LARGE SCALE GENOMIC DNA]</scope>
    <source>
        <strain evidence="7 8">LOB 377</strain>
    </source>
</reference>
<dbReference type="SUPFAM" id="SSF53720">
    <property type="entry name" value="ALDH-like"/>
    <property type="match status" value="1"/>
</dbReference>
<dbReference type="Pfam" id="PF00171">
    <property type="entry name" value="Aldedh"/>
    <property type="match status" value="1"/>
</dbReference>
<dbReference type="InterPro" id="IPR029510">
    <property type="entry name" value="Ald_DH_CS_GLU"/>
</dbReference>
<feature type="domain" description="Aldehyde dehydrogenase" evidence="6">
    <location>
        <begin position="19"/>
        <end position="479"/>
    </location>
</feature>
<dbReference type="PROSITE" id="PS00070">
    <property type="entry name" value="ALDEHYDE_DEHYDR_CYS"/>
    <property type="match status" value="1"/>
</dbReference>
<dbReference type="InterPro" id="IPR015590">
    <property type="entry name" value="Aldehyde_DH_dom"/>
</dbReference>
<evidence type="ECO:0000313" key="8">
    <source>
        <dbReference type="Proteomes" id="UP000637074"/>
    </source>
</evidence>
<dbReference type="NCBIfam" id="TIGR01780">
    <property type="entry name" value="SSADH"/>
    <property type="match status" value="1"/>
</dbReference>